<feature type="transmembrane region" description="Helical" evidence="2">
    <location>
        <begin position="27"/>
        <end position="48"/>
    </location>
</feature>
<proteinExistence type="predicted"/>
<feature type="region of interest" description="Disordered" evidence="1">
    <location>
        <begin position="201"/>
        <end position="233"/>
    </location>
</feature>
<keyword evidence="2" id="KW-0812">Transmembrane</keyword>
<accession>Q4T6B7</accession>
<feature type="region of interest" description="Disordered" evidence="1">
    <location>
        <begin position="70"/>
        <end position="131"/>
    </location>
</feature>
<organism evidence="3">
    <name type="scientific">Tetraodon nigroviridis</name>
    <name type="common">Spotted green pufferfish</name>
    <name type="synonym">Chelonodon nigroviridis</name>
    <dbReference type="NCBI Taxonomy" id="99883"/>
    <lineage>
        <taxon>Eukaryota</taxon>
        <taxon>Metazoa</taxon>
        <taxon>Chordata</taxon>
        <taxon>Craniata</taxon>
        <taxon>Vertebrata</taxon>
        <taxon>Euteleostomi</taxon>
        <taxon>Actinopterygii</taxon>
        <taxon>Neopterygii</taxon>
        <taxon>Teleostei</taxon>
        <taxon>Neoteleostei</taxon>
        <taxon>Acanthomorphata</taxon>
        <taxon>Eupercaria</taxon>
        <taxon>Tetraodontiformes</taxon>
        <taxon>Tetradontoidea</taxon>
        <taxon>Tetraodontidae</taxon>
        <taxon>Tetraodon</taxon>
    </lineage>
</organism>
<feature type="compositionally biased region" description="Low complexity" evidence="1">
    <location>
        <begin position="210"/>
        <end position="222"/>
    </location>
</feature>
<evidence type="ECO:0000313" key="3">
    <source>
        <dbReference type="EMBL" id="CAF91565.1"/>
    </source>
</evidence>
<protein>
    <submittedName>
        <fullName evidence="3">Chromosome undetermined SCAF8829, whole genome shotgun sequence</fullName>
    </submittedName>
</protein>
<reference evidence="3" key="1">
    <citation type="journal article" date="2004" name="Nature">
        <title>Genome duplication in the teleost fish Tetraodon nigroviridis reveals the early vertebrate proto-karyotype.</title>
        <authorList>
            <person name="Jaillon O."/>
            <person name="Aury J.-M."/>
            <person name="Brunet F."/>
            <person name="Petit J.-L."/>
            <person name="Stange-Thomann N."/>
            <person name="Mauceli E."/>
            <person name="Bouneau L."/>
            <person name="Fischer C."/>
            <person name="Ozouf-Costaz C."/>
            <person name="Bernot A."/>
            <person name="Nicaud S."/>
            <person name="Jaffe D."/>
            <person name="Fisher S."/>
            <person name="Lutfalla G."/>
            <person name="Dossat C."/>
            <person name="Segurens B."/>
            <person name="Dasilva C."/>
            <person name="Salanoubat M."/>
            <person name="Levy M."/>
            <person name="Boudet N."/>
            <person name="Castellano S."/>
            <person name="Anthouard V."/>
            <person name="Jubin C."/>
            <person name="Castelli V."/>
            <person name="Katinka M."/>
            <person name="Vacherie B."/>
            <person name="Biemont C."/>
            <person name="Skalli Z."/>
            <person name="Cattolico L."/>
            <person name="Poulain J."/>
            <person name="De Berardinis V."/>
            <person name="Cruaud C."/>
            <person name="Duprat S."/>
            <person name="Brottier P."/>
            <person name="Coutanceau J.-P."/>
            <person name="Gouzy J."/>
            <person name="Parra G."/>
            <person name="Lardier G."/>
            <person name="Chapple C."/>
            <person name="McKernan K.J."/>
            <person name="McEwan P."/>
            <person name="Bosak S."/>
            <person name="Kellis M."/>
            <person name="Volff J.-N."/>
            <person name="Guigo R."/>
            <person name="Zody M.C."/>
            <person name="Mesirov J."/>
            <person name="Lindblad-Toh K."/>
            <person name="Birren B."/>
            <person name="Nusbaum C."/>
            <person name="Kahn D."/>
            <person name="Robinson-Rechavi M."/>
            <person name="Laudet V."/>
            <person name="Schachter V."/>
            <person name="Quetier F."/>
            <person name="Saurin W."/>
            <person name="Scarpelli C."/>
            <person name="Wincker P."/>
            <person name="Lander E.S."/>
            <person name="Weissenbach J."/>
            <person name="Roest Crollius H."/>
        </authorList>
    </citation>
    <scope>NUCLEOTIDE SEQUENCE [LARGE SCALE GENOMIC DNA]</scope>
</reference>
<keyword evidence="2" id="KW-0472">Membrane</keyword>
<evidence type="ECO:0000256" key="1">
    <source>
        <dbReference type="SAM" id="MobiDB-lite"/>
    </source>
</evidence>
<feature type="compositionally biased region" description="Gly residues" evidence="1">
    <location>
        <begin position="78"/>
        <end position="91"/>
    </location>
</feature>
<dbReference type="KEGG" id="tng:GSTEN00006392G001"/>
<gene>
    <name evidence="3" type="ORF">GSTENG00006392001</name>
</gene>
<evidence type="ECO:0000256" key="2">
    <source>
        <dbReference type="SAM" id="Phobius"/>
    </source>
</evidence>
<dbReference type="AlphaFoldDB" id="Q4T6B7"/>
<sequence>MATVYVRYKQVEALTADAGAALGRLNLAGLALGLLSSLGMCVVANFQVRAAGPGPGRRRRGLTLDPAHAENRALPGAPAGGGADPRGGGPLHPGADAAVAPHAAPHPQQAGVPGPPGHRAVDPGQHHQQYPPSVVCLFGHHVQHSGGRGRDPQAALDPRREGGCVCVPPRDGPDLTHTHTHARRDWRAVCFRATRLTWSAPCPSGPWPWPSSASSSPTSGTSRYPDSLAPPTK</sequence>
<keyword evidence="2" id="KW-1133">Transmembrane helix</keyword>
<name>Q4T6B7_TETNG</name>
<reference evidence="3" key="2">
    <citation type="submission" date="2004-02" db="EMBL/GenBank/DDBJ databases">
        <authorList>
            <consortium name="Genoscope"/>
            <consortium name="Whitehead Institute Centre for Genome Research"/>
        </authorList>
    </citation>
    <scope>NUCLEOTIDE SEQUENCE</scope>
</reference>
<feature type="compositionally biased region" description="Low complexity" evidence="1">
    <location>
        <begin position="92"/>
        <end position="112"/>
    </location>
</feature>
<dbReference type="EMBL" id="CAAE01008829">
    <property type="protein sequence ID" value="CAF91565.1"/>
    <property type="molecule type" value="Genomic_DNA"/>
</dbReference>